<feature type="compositionally biased region" description="Polar residues" evidence="1">
    <location>
        <begin position="340"/>
        <end position="354"/>
    </location>
</feature>
<sequence length="361" mass="39713">MGAEEADERIGLDKNRKNVFSLLFQCFNAVTIDISRATMVKKTTVASPPPRDDNALSIDDDELLLSPDQGAASRASGGSKVAVIDAAVHRFPFCIVWSPIPILTWFLPFIGHMGLADSKGVIFDFAGPYTIGHDDFAFGAATRYLQCTVAPEDVAKWDEAVAAGCKVYEKRMHNLCCDNCHSHVAVCLEHANYAGRKRWNMVELCLWMFFRGKKSLNSVSSFRDSLSNSPTPAQMLAYTLSRAQRKVAMCLPFVRPSAPPNTPLIVIPDVSLSPGQDQEEQLEHHDGIDFSRLWAELDRLLEEGLSEDTGAVPETSQEVLDVAPDQADPGQEAPNTINVYNSHQDADNNSSTTEKLVLTLE</sequence>
<dbReference type="Proteomes" id="UP001259832">
    <property type="component" value="Unassembled WGS sequence"/>
</dbReference>
<organism evidence="2 3">
    <name type="scientific">Phytophthora citrophthora</name>
    <dbReference type="NCBI Taxonomy" id="4793"/>
    <lineage>
        <taxon>Eukaryota</taxon>
        <taxon>Sar</taxon>
        <taxon>Stramenopiles</taxon>
        <taxon>Oomycota</taxon>
        <taxon>Peronosporomycetes</taxon>
        <taxon>Peronosporales</taxon>
        <taxon>Peronosporaceae</taxon>
        <taxon>Phytophthora</taxon>
    </lineage>
</organism>
<dbReference type="InterPro" id="IPR008496">
    <property type="entry name" value="TMEM222/RTE1"/>
</dbReference>
<dbReference type="PANTHER" id="PTHR20921">
    <property type="entry name" value="TRANSMEMBRANE PROTEIN 222"/>
    <property type="match status" value="1"/>
</dbReference>
<keyword evidence="3" id="KW-1185">Reference proteome</keyword>
<evidence type="ECO:0000313" key="3">
    <source>
        <dbReference type="Proteomes" id="UP001259832"/>
    </source>
</evidence>
<evidence type="ECO:0000313" key="2">
    <source>
        <dbReference type="EMBL" id="KAK1938105.1"/>
    </source>
</evidence>
<name>A0AAD9LIX3_9STRA</name>
<gene>
    <name evidence="2" type="ORF">P3T76_009255</name>
</gene>
<accession>A0AAD9LIX3</accession>
<reference evidence="2" key="1">
    <citation type="submission" date="2023-08" db="EMBL/GenBank/DDBJ databases">
        <title>Reference Genome Resource for the Citrus Pathogen Phytophthora citrophthora.</title>
        <authorList>
            <person name="Moller H."/>
            <person name="Coetzee B."/>
            <person name="Rose L.J."/>
            <person name="Van Niekerk J.M."/>
        </authorList>
    </citation>
    <scope>NUCLEOTIDE SEQUENCE</scope>
    <source>
        <strain evidence="2">STE-U-9442</strain>
    </source>
</reference>
<evidence type="ECO:0000256" key="1">
    <source>
        <dbReference type="SAM" id="MobiDB-lite"/>
    </source>
</evidence>
<dbReference type="PANTHER" id="PTHR20921:SF0">
    <property type="entry name" value="TRANSMEMBRANE PROTEIN 222"/>
    <property type="match status" value="1"/>
</dbReference>
<comment type="caution">
    <text evidence="2">The sequence shown here is derived from an EMBL/GenBank/DDBJ whole genome shotgun (WGS) entry which is preliminary data.</text>
</comment>
<feature type="region of interest" description="Disordered" evidence="1">
    <location>
        <begin position="340"/>
        <end position="361"/>
    </location>
</feature>
<dbReference type="AlphaFoldDB" id="A0AAD9LIX3"/>
<proteinExistence type="predicted"/>
<protein>
    <submittedName>
        <fullName evidence="2">Transmembrane protein 222</fullName>
    </submittedName>
</protein>
<keyword evidence="2" id="KW-0472">Membrane</keyword>
<dbReference type="Pfam" id="PF05608">
    <property type="entry name" value="RTE1"/>
    <property type="match status" value="2"/>
</dbReference>
<dbReference type="EMBL" id="JASMQC010000018">
    <property type="protein sequence ID" value="KAK1938105.1"/>
    <property type="molecule type" value="Genomic_DNA"/>
</dbReference>
<keyword evidence="2" id="KW-0812">Transmembrane</keyword>